<keyword evidence="4" id="KW-0808">Transferase</keyword>
<dbReference type="Gene3D" id="3.30.565.10">
    <property type="entry name" value="Histidine kinase-like ATPase, C-terminal domain"/>
    <property type="match status" value="1"/>
</dbReference>
<gene>
    <name evidence="8" type="ORF">bsdtb5_39790</name>
</gene>
<keyword evidence="4" id="KW-0418">Kinase</keyword>
<keyword evidence="9" id="KW-1185">Reference proteome</keyword>
<accession>A0A7R7EPS0</accession>
<dbReference type="KEGG" id="ahb:bsdtb5_39790"/>
<dbReference type="RefSeq" id="WP_271713711.1">
    <property type="nucleotide sequence ID" value="NZ_AP024169.1"/>
</dbReference>
<evidence type="ECO:0000256" key="5">
    <source>
        <dbReference type="ARBA" id="ARBA00023012"/>
    </source>
</evidence>
<dbReference type="PROSITE" id="PS50109">
    <property type="entry name" value="HIS_KIN"/>
    <property type="match status" value="1"/>
</dbReference>
<dbReference type="InterPro" id="IPR036890">
    <property type="entry name" value="HATPase_C_sf"/>
</dbReference>
<keyword evidence="5" id="KW-0902">Two-component regulatory system</keyword>
<dbReference type="PANTHER" id="PTHR43547">
    <property type="entry name" value="TWO-COMPONENT HISTIDINE KINASE"/>
    <property type="match status" value="1"/>
</dbReference>
<evidence type="ECO:0000256" key="1">
    <source>
        <dbReference type="ARBA" id="ARBA00000085"/>
    </source>
</evidence>
<dbReference type="Pfam" id="PF02518">
    <property type="entry name" value="HATPase_c"/>
    <property type="match status" value="1"/>
</dbReference>
<sequence>MKQLKKDISKAFIIYAFILSIIESMIDSVFDDFLFPHYEQNDRIGQILFVAYIVISILVFILVAYLFTKAISKRIRAEMHRQIEERNVVFANITHDLKTPITSILGFSRALTEKKLEPEKQSQLVEIIYEKSKRTSELINTMFHYSKLETEMYELRREPMDICRLTREILASQYEIIEEHGILLEVDIPEEEILYPIDKIEYSRAIANLLMNACVHNQLGSTLLVRIEREMNKKVEKLLIVVADNGVPIPDKLKDTLFDAFACGDESRSSKGGSGMGLAISKSIVKKHGGNLKLVEEYQSYIKAFVIEFDI</sequence>
<evidence type="ECO:0000256" key="6">
    <source>
        <dbReference type="SAM" id="Phobius"/>
    </source>
</evidence>
<feature type="transmembrane region" description="Helical" evidence="6">
    <location>
        <begin position="12"/>
        <end position="35"/>
    </location>
</feature>
<dbReference type="EMBL" id="AP024169">
    <property type="protein sequence ID" value="BCN32684.1"/>
    <property type="molecule type" value="Genomic_DNA"/>
</dbReference>
<protein>
    <recommendedName>
        <fullName evidence="2">histidine kinase</fullName>
        <ecNumber evidence="2">2.7.13.3</ecNumber>
    </recommendedName>
</protein>
<dbReference type="CDD" id="cd00082">
    <property type="entry name" value="HisKA"/>
    <property type="match status" value="1"/>
</dbReference>
<dbReference type="AlphaFoldDB" id="A0A7R7EPS0"/>
<organism evidence="8 9">
    <name type="scientific">Anaeromicropila herbilytica</name>
    <dbReference type="NCBI Taxonomy" id="2785025"/>
    <lineage>
        <taxon>Bacteria</taxon>
        <taxon>Bacillati</taxon>
        <taxon>Bacillota</taxon>
        <taxon>Clostridia</taxon>
        <taxon>Lachnospirales</taxon>
        <taxon>Lachnospiraceae</taxon>
        <taxon>Anaeromicropila</taxon>
    </lineage>
</organism>
<keyword evidence="6" id="KW-1133">Transmembrane helix</keyword>
<feature type="domain" description="Histidine kinase" evidence="7">
    <location>
        <begin position="92"/>
        <end position="311"/>
    </location>
</feature>
<proteinExistence type="predicted"/>
<dbReference type="SMART" id="SM00388">
    <property type="entry name" value="HisKA"/>
    <property type="match status" value="1"/>
</dbReference>
<dbReference type="InterPro" id="IPR036097">
    <property type="entry name" value="HisK_dim/P_sf"/>
</dbReference>
<reference evidence="8 9" key="1">
    <citation type="submission" date="2020-11" db="EMBL/GenBank/DDBJ databases">
        <title>Draft genome sequencing of a Lachnospiraceae strain isolated from anoxic soil subjected to BSD treatment.</title>
        <authorList>
            <person name="Uek A."/>
            <person name="Tonouchi A."/>
        </authorList>
    </citation>
    <scope>NUCLEOTIDE SEQUENCE [LARGE SCALE GENOMIC DNA]</scope>
    <source>
        <strain evidence="8 9">TB5</strain>
    </source>
</reference>
<dbReference type="Gene3D" id="1.10.287.130">
    <property type="match status" value="1"/>
</dbReference>
<dbReference type="SMART" id="SM00387">
    <property type="entry name" value="HATPase_c"/>
    <property type="match status" value="1"/>
</dbReference>
<dbReference type="InterPro" id="IPR003661">
    <property type="entry name" value="HisK_dim/P_dom"/>
</dbReference>
<keyword evidence="3" id="KW-0597">Phosphoprotein</keyword>
<dbReference type="EC" id="2.7.13.3" evidence="2"/>
<dbReference type="InterPro" id="IPR003594">
    <property type="entry name" value="HATPase_dom"/>
</dbReference>
<dbReference type="PRINTS" id="PR00344">
    <property type="entry name" value="BCTRLSENSOR"/>
</dbReference>
<dbReference type="SUPFAM" id="SSF55874">
    <property type="entry name" value="ATPase domain of HSP90 chaperone/DNA topoisomerase II/histidine kinase"/>
    <property type="match status" value="1"/>
</dbReference>
<dbReference type="GO" id="GO:0000155">
    <property type="term" value="F:phosphorelay sensor kinase activity"/>
    <property type="evidence" value="ECO:0007669"/>
    <property type="project" value="InterPro"/>
</dbReference>
<evidence type="ECO:0000256" key="3">
    <source>
        <dbReference type="ARBA" id="ARBA00022553"/>
    </source>
</evidence>
<evidence type="ECO:0000313" key="8">
    <source>
        <dbReference type="EMBL" id="BCN32684.1"/>
    </source>
</evidence>
<evidence type="ECO:0000259" key="7">
    <source>
        <dbReference type="PROSITE" id="PS50109"/>
    </source>
</evidence>
<dbReference type="PANTHER" id="PTHR43547:SF2">
    <property type="entry name" value="HYBRID SIGNAL TRANSDUCTION HISTIDINE KINASE C"/>
    <property type="match status" value="1"/>
</dbReference>
<keyword evidence="6" id="KW-0472">Membrane</keyword>
<keyword evidence="6" id="KW-0812">Transmembrane</keyword>
<evidence type="ECO:0000313" key="9">
    <source>
        <dbReference type="Proteomes" id="UP000595897"/>
    </source>
</evidence>
<dbReference type="InterPro" id="IPR004358">
    <property type="entry name" value="Sig_transdc_His_kin-like_C"/>
</dbReference>
<dbReference type="InterPro" id="IPR005467">
    <property type="entry name" value="His_kinase_dom"/>
</dbReference>
<name>A0A7R7EPS0_9FIRM</name>
<evidence type="ECO:0000256" key="2">
    <source>
        <dbReference type="ARBA" id="ARBA00012438"/>
    </source>
</evidence>
<evidence type="ECO:0000256" key="4">
    <source>
        <dbReference type="ARBA" id="ARBA00022777"/>
    </source>
</evidence>
<dbReference type="Pfam" id="PF00512">
    <property type="entry name" value="HisKA"/>
    <property type="match status" value="1"/>
</dbReference>
<comment type="catalytic activity">
    <reaction evidence="1">
        <text>ATP + protein L-histidine = ADP + protein N-phospho-L-histidine.</text>
        <dbReference type="EC" id="2.7.13.3"/>
    </reaction>
</comment>
<dbReference type="Proteomes" id="UP000595897">
    <property type="component" value="Chromosome"/>
</dbReference>
<feature type="transmembrane region" description="Helical" evidence="6">
    <location>
        <begin position="47"/>
        <end position="67"/>
    </location>
</feature>
<dbReference type="SUPFAM" id="SSF47384">
    <property type="entry name" value="Homodimeric domain of signal transducing histidine kinase"/>
    <property type="match status" value="1"/>
</dbReference>